<dbReference type="InterPro" id="IPR011008">
    <property type="entry name" value="Dimeric_a/b-barrel"/>
</dbReference>
<proteinExistence type="predicted"/>
<dbReference type="InterPro" id="IPR052936">
    <property type="entry name" value="Jasmonate_Hydroxylase-like"/>
</dbReference>
<evidence type="ECO:0000313" key="3">
    <source>
        <dbReference type="Proteomes" id="UP000189632"/>
    </source>
</evidence>
<organism evidence="2 3">
    <name type="scientific">Bartonella choladocola</name>
    <dbReference type="NCBI Taxonomy" id="2750995"/>
    <lineage>
        <taxon>Bacteria</taxon>
        <taxon>Pseudomonadati</taxon>
        <taxon>Pseudomonadota</taxon>
        <taxon>Alphaproteobacteria</taxon>
        <taxon>Hyphomicrobiales</taxon>
        <taxon>Bartonellaceae</taxon>
        <taxon>Bartonella</taxon>
    </lineage>
</organism>
<evidence type="ECO:0000313" key="2">
    <source>
        <dbReference type="EMBL" id="AQT46512.1"/>
    </source>
</evidence>
<protein>
    <submittedName>
        <fullName evidence="2">Heme-degrading monooxygenase HmoA</fullName>
    </submittedName>
</protein>
<dbReference type="GO" id="GO:0004497">
    <property type="term" value="F:monooxygenase activity"/>
    <property type="evidence" value="ECO:0007669"/>
    <property type="project" value="UniProtKB-KW"/>
</dbReference>
<feature type="domain" description="ABM" evidence="1">
    <location>
        <begin position="38"/>
        <end position="85"/>
    </location>
</feature>
<keyword evidence="2" id="KW-0503">Monooxygenase</keyword>
<dbReference type="OrthoDB" id="9797060at2"/>
<dbReference type="AlphaFoldDB" id="A0A1U9MFQ2"/>
<dbReference type="InterPro" id="IPR007138">
    <property type="entry name" value="ABM_dom"/>
</dbReference>
<accession>A0A1U9MFQ2</accession>
<name>A0A1U9MFQ2_9HYPH</name>
<dbReference type="PANTHER" id="PTHR37811:SF2">
    <property type="entry name" value="ABM DOMAIN-CONTAINING PROTEIN"/>
    <property type="match status" value="1"/>
</dbReference>
<dbReference type="Gene3D" id="3.30.70.100">
    <property type="match status" value="1"/>
</dbReference>
<dbReference type="PANTHER" id="PTHR37811">
    <property type="entry name" value="BLL5343 PROTEIN"/>
    <property type="match status" value="1"/>
</dbReference>
<dbReference type="KEGG" id="bapi:BBC0122_003780"/>
<dbReference type="RefSeq" id="WP_077990770.1">
    <property type="nucleotide sequence ID" value="NZ_CAXUOT020000001.1"/>
</dbReference>
<sequence length="116" mass="12952">MTKAFSITPPPPYYIVAFSSQRTEGDNGYGEMSIAMEKLALQQPGCLGAESVRGADGFGITNSFWKDEASMKAWKANVDHKLAQKLGKEIFYSRYIIRIAKVERDYGFDKEVTATN</sequence>
<dbReference type="Proteomes" id="UP000189632">
    <property type="component" value="Chromosome"/>
</dbReference>
<dbReference type="EMBL" id="CP015625">
    <property type="protein sequence ID" value="AQT46512.1"/>
    <property type="molecule type" value="Genomic_DNA"/>
</dbReference>
<evidence type="ECO:0000259" key="1">
    <source>
        <dbReference type="Pfam" id="PF03992"/>
    </source>
</evidence>
<keyword evidence="2" id="KW-0560">Oxidoreductase</keyword>
<gene>
    <name evidence="2" type="ORF">BBC0122_003780</name>
</gene>
<dbReference type="SUPFAM" id="SSF54909">
    <property type="entry name" value="Dimeric alpha+beta barrel"/>
    <property type="match status" value="1"/>
</dbReference>
<reference evidence="2 3" key="1">
    <citation type="submission" date="2016-11" db="EMBL/GenBank/DDBJ databases">
        <title>Comparative genomics of Bartonella apis.</title>
        <authorList>
            <person name="Engel P."/>
        </authorList>
    </citation>
    <scope>NUCLEOTIDE SEQUENCE [LARGE SCALE GENOMIC DNA]</scope>
    <source>
        <strain evidence="2 3">BBC0122</strain>
    </source>
</reference>
<dbReference type="Pfam" id="PF03992">
    <property type="entry name" value="ABM"/>
    <property type="match status" value="1"/>
</dbReference>
<keyword evidence="3" id="KW-1185">Reference proteome</keyword>